<keyword evidence="2" id="KW-0472">Membrane</keyword>
<feature type="compositionally biased region" description="Low complexity" evidence="1">
    <location>
        <begin position="86"/>
        <end position="99"/>
    </location>
</feature>
<dbReference type="AlphaFoldDB" id="A0A445CPL8"/>
<organism evidence="3 4">
    <name type="scientific">Arachis hypogaea</name>
    <name type="common">Peanut</name>
    <dbReference type="NCBI Taxonomy" id="3818"/>
    <lineage>
        <taxon>Eukaryota</taxon>
        <taxon>Viridiplantae</taxon>
        <taxon>Streptophyta</taxon>
        <taxon>Embryophyta</taxon>
        <taxon>Tracheophyta</taxon>
        <taxon>Spermatophyta</taxon>
        <taxon>Magnoliopsida</taxon>
        <taxon>eudicotyledons</taxon>
        <taxon>Gunneridae</taxon>
        <taxon>Pentapetalae</taxon>
        <taxon>rosids</taxon>
        <taxon>fabids</taxon>
        <taxon>Fabales</taxon>
        <taxon>Fabaceae</taxon>
        <taxon>Papilionoideae</taxon>
        <taxon>50 kb inversion clade</taxon>
        <taxon>dalbergioids sensu lato</taxon>
        <taxon>Dalbergieae</taxon>
        <taxon>Pterocarpus clade</taxon>
        <taxon>Arachis</taxon>
    </lineage>
</organism>
<reference evidence="3 4" key="1">
    <citation type="submission" date="2019-01" db="EMBL/GenBank/DDBJ databases">
        <title>Sequencing of cultivated peanut Arachis hypogaea provides insights into genome evolution and oil improvement.</title>
        <authorList>
            <person name="Chen X."/>
        </authorList>
    </citation>
    <scope>NUCLEOTIDE SEQUENCE [LARGE SCALE GENOMIC DNA]</scope>
    <source>
        <strain evidence="4">cv. Fuhuasheng</strain>
        <tissue evidence="3">Leaves</tissue>
    </source>
</reference>
<dbReference type="Proteomes" id="UP000289738">
    <property type="component" value="Chromosome A06"/>
</dbReference>
<keyword evidence="2" id="KW-0812">Transmembrane</keyword>
<feature type="transmembrane region" description="Helical" evidence="2">
    <location>
        <begin position="60"/>
        <end position="81"/>
    </location>
</feature>
<name>A0A445CPL8_ARAHY</name>
<evidence type="ECO:0000256" key="2">
    <source>
        <dbReference type="SAM" id="Phobius"/>
    </source>
</evidence>
<comment type="caution">
    <text evidence="3">The sequence shown here is derived from an EMBL/GenBank/DDBJ whole genome shotgun (WGS) entry which is preliminary data.</text>
</comment>
<proteinExistence type="predicted"/>
<evidence type="ECO:0000256" key="1">
    <source>
        <dbReference type="SAM" id="MobiDB-lite"/>
    </source>
</evidence>
<dbReference type="EMBL" id="SDMP01000006">
    <property type="protein sequence ID" value="RYR52870.1"/>
    <property type="molecule type" value="Genomic_DNA"/>
</dbReference>
<evidence type="ECO:0000313" key="4">
    <source>
        <dbReference type="Proteomes" id="UP000289738"/>
    </source>
</evidence>
<evidence type="ECO:0000313" key="3">
    <source>
        <dbReference type="EMBL" id="RYR52870.1"/>
    </source>
</evidence>
<protein>
    <submittedName>
        <fullName evidence="3">Uncharacterized protein</fullName>
    </submittedName>
</protein>
<keyword evidence="4" id="KW-1185">Reference proteome</keyword>
<sequence>MDDSTSDYQLNQSEVDFEFEFNEVPEQIFGVDEQFVSKVGMTFNILEDAAKFYKNYVKAAVVLAEFALPNTLLLILFFLQFSVDSASSFSSSDPQDSDSPLLEMTSPPPGTVR</sequence>
<keyword evidence="2" id="KW-1133">Transmembrane helix</keyword>
<accession>A0A445CPL8</accession>
<feature type="region of interest" description="Disordered" evidence="1">
    <location>
        <begin position="86"/>
        <end position="113"/>
    </location>
</feature>
<gene>
    <name evidence="3" type="ORF">Ahy_A06g027738</name>
</gene>